<comment type="caution">
    <text evidence="2">The sequence shown here is derived from an EMBL/GenBank/DDBJ whole genome shotgun (WGS) entry which is preliminary data.</text>
</comment>
<dbReference type="Pfam" id="PF13552">
    <property type="entry name" value="DUF4127"/>
    <property type="match status" value="1"/>
</dbReference>
<dbReference type="AlphaFoldDB" id="A0A2W0C5A7"/>
<organism evidence="2 3">
    <name type="scientific">Paenibacillus illinoisensis</name>
    <dbReference type="NCBI Taxonomy" id="59845"/>
    <lineage>
        <taxon>Bacteria</taxon>
        <taxon>Bacillati</taxon>
        <taxon>Bacillota</taxon>
        <taxon>Bacilli</taxon>
        <taxon>Bacillales</taxon>
        <taxon>Paenibacillaceae</taxon>
        <taxon>Paenibacillus</taxon>
    </lineage>
</organism>
<dbReference type="OrthoDB" id="9789552at2"/>
<reference evidence="2 3" key="1">
    <citation type="submission" date="2018-01" db="EMBL/GenBank/DDBJ databases">
        <title>Genome sequence of the PGP bacterium Paenibacillus illinoisensis E3.</title>
        <authorList>
            <person name="Rolli E."/>
            <person name="Marasco R."/>
            <person name="Bessem C."/>
            <person name="Michoud G."/>
            <person name="Gaiarsa S."/>
            <person name="Borin S."/>
            <person name="Daffonchio D."/>
        </authorList>
    </citation>
    <scope>NUCLEOTIDE SEQUENCE [LARGE SCALE GENOMIC DNA]</scope>
    <source>
        <strain evidence="2 3">E3</strain>
    </source>
</reference>
<dbReference type="InterPro" id="IPR025394">
    <property type="entry name" value="DUF4127"/>
</dbReference>
<evidence type="ECO:0000313" key="3">
    <source>
        <dbReference type="Proteomes" id="UP000247459"/>
    </source>
</evidence>
<dbReference type="EMBL" id="PRLG01000021">
    <property type="protein sequence ID" value="PYY27783.1"/>
    <property type="molecule type" value="Genomic_DNA"/>
</dbReference>
<dbReference type="Proteomes" id="UP000247459">
    <property type="component" value="Unassembled WGS sequence"/>
</dbReference>
<dbReference type="RefSeq" id="WP_110821455.1">
    <property type="nucleotide sequence ID" value="NZ_PRLG01000021.1"/>
</dbReference>
<proteinExistence type="predicted"/>
<sequence>MKTVLYVPLDDRPANLDDVIVQGKAAGIHIVTPNLGDIQNRLDSEKMTEGATLLGTSAPTYGIPTNIYTFILQHAAQVDGFIISSDMLAYGGLIGSRQLREDGGDAYPDYDEETTRLLNVIQVIKEKYPRKPVYVMDTVMRLATTSFADGLALDAYNESRALMQQPRQAYTEFEDIINGYNLSPDGVEYGETTFFNKEQYYNTRQHKFKTNLYILDQLARKGYIDFLAVGVDDANTQGVQINEINYVEARINEWLGGTDGQNPERAIILPDADGLGHALVARMANQLLRGGAKTRYAVNYYGPHGSTIINTYEYMDVHENVARHIDIVGGVLVADAAYPGDAEGTTSLDMSSELDRMTNGPSGKPGPKPGLDIEIIAITALDQVQAAVERLTSISEQGLPAVLIDFVGKGPANVNVAEALLNSPYTGRVLGYSAWNTPGNKIGLAVGMGQSRYAFVTTEKRASALHEAVDAHGSLLFKRFLKDYYYKAVAIADIRTYSRAHALYTNVATLADQNMVLFNSEEDYAHLQTLLRDLMQTYTAGLASKTAFAQGNVAIKQIRDCDVLYVKYCHAALDYANPDFIWGRAFEITLSPQVTLR</sequence>
<evidence type="ECO:0000313" key="2">
    <source>
        <dbReference type="EMBL" id="PYY27783.1"/>
    </source>
</evidence>
<accession>A0A2W0C5A7</accession>
<name>A0A2W0C5A7_9BACL</name>
<evidence type="ECO:0008006" key="4">
    <source>
        <dbReference type="Google" id="ProtNLM"/>
    </source>
</evidence>
<protein>
    <recommendedName>
        <fullName evidence="4">DUF4127 family protein</fullName>
    </recommendedName>
</protein>
<evidence type="ECO:0000256" key="1">
    <source>
        <dbReference type="SAM" id="MobiDB-lite"/>
    </source>
</evidence>
<feature type="region of interest" description="Disordered" evidence="1">
    <location>
        <begin position="344"/>
        <end position="367"/>
    </location>
</feature>
<gene>
    <name evidence="2" type="ORF">PIL02S_04451</name>
</gene>